<dbReference type="InterPro" id="IPR016156">
    <property type="entry name" value="FAD/NAD-linked_Rdtase_dimer_sf"/>
</dbReference>
<dbReference type="InParanoid" id="G4TPB8"/>
<dbReference type="Gene3D" id="3.50.50.60">
    <property type="entry name" value="FAD/NAD(P)-binding domain"/>
    <property type="match status" value="2"/>
</dbReference>
<dbReference type="PRINTS" id="PR00368">
    <property type="entry name" value="FADPNR"/>
</dbReference>
<dbReference type="PRINTS" id="PR00411">
    <property type="entry name" value="PNDRDTASEI"/>
</dbReference>
<dbReference type="PROSITE" id="PS51296">
    <property type="entry name" value="RIESKE"/>
    <property type="match status" value="1"/>
</dbReference>
<keyword evidence="12" id="KW-1185">Reference proteome</keyword>
<dbReference type="InterPro" id="IPR028202">
    <property type="entry name" value="Reductase_C"/>
</dbReference>
<dbReference type="GO" id="GO:0005737">
    <property type="term" value="C:cytoplasm"/>
    <property type="evidence" value="ECO:0007669"/>
    <property type="project" value="TreeGrafter"/>
</dbReference>
<dbReference type="SUPFAM" id="SSF50022">
    <property type="entry name" value="ISP domain"/>
    <property type="match status" value="1"/>
</dbReference>
<gene>
    <name evidence="11" type="ORF">PIIN_07115</name>
</gene>
<dbReference type="EMBL" id="CAFZ01000206">
    <property type="protein sequence ID" value="CCA73161.1"/>
    <property type="molecule type" value="Genomic_DNA"/>
</dbReference>
<evidence type="ECO:0000256" key="6">
    <source>
        <dbReference type="ARBA" id="ARBA00022827"/>
    </source>
</evidence>
<keyword evidence="8" id="KW-0408">Iron</keyword>
<evidence type="ECO:0000256" key="7">
    <source>
        <dbReference type="ARBA" id="ARBA00023002"/>
    </source>
</evidence>
<keyword evidence="9" id="KW-0411">Iron-sulfur</keyword>
<dbReference type="Pfam" id="PF14759">
    <property type="entry name" value="Reductase_C"/>
    <property type="match status" value="1"/>
</dbReference>
<keyword evidence="7" id="KW-0560">Oxidoreductase</keyword>
<evidence type="ECO:0000256" key="5">
    <source>
        <dbReference type="ARBA" id="ARBA00022723"/>
    </source>
</evidence>
<dbReference type="InterPro" id="IPR036188">
    <property type="entry name" value="FAD/NAD-bd_sf"/>
</dbReference>
<dbReference type="Gene3D" id="3.30.390.30">
    <property type="match status" value="1"/>
</dbReference>
<evidence type="ECO:0000313" key="12">
    <source>
        <dbReference type="Proteomes" id="UP000007148"/>
    </source>
</evidence>
<protein>
    <submittedName>
        <fullName evidence="11">Related to putidaredoxin reductase</fullName>
    </submittedName>
</protein>
<keyword evidence="5" id="KW-0479">Metal-binding</keyword>
<comment type="similarity">
    <text evidence="2">Belongs to the FAD-dependent oxidoreductase family.</text>
</comment>
<dbReference type="InterPro" id="IPR023753">
    <property type="entry name" value="FAD/NAD-binding_dom"/>
</dbReference>
<proteinExistence type="inferred from homology"/>
<feature type="domain" description="Rieske" evidence="10">
    <location>
        <begin position="6"/>
        <end position="102"/>
    </location>
</feature>
<dbReference type="SUPFAM" id="SSF55424">
    <property type="entry name" value="FAD/NAD-linked reductases, dimerisation (C-terminal) domain"/>
    <property type="match status" value="1"/>
</dbReference>
<dbReference type="InterPro" id="IPR017941">
    <property type="entry name" value="Rieske_2Fe-2S"/>
</dbReference>
<dbReference type="InterPro" id="IPR050446">
    <property type="entry name" value="FAD-oxidoreductase/Apoptosis"/>
</dbReference>
<dbReference type="Pfam" id="PF07992">
    <property type="entry name" value="Pyr_redox_2"/>
    <property type="match status" value="1"/>
</dbReference>
<dbReference type="HOGENOM" id="CLU_003291_4_2_1"/>
<accession>G4TPB8</accession>
<keyword evidence="3" id="KW-0285">Flavoprotein</keyword>
<dbReference type="Proteomes" id="UP000007148">
    <property type="component" value="Unassembled WGS sequence"/>
</dbReference>
<keyword evidence="6" id="KW-0274">FAD</keyword>
<keyword evidence="4" id="KW-0001">2Fe-2S</keyword>
<evidence type="ECO:0000256" key="1">
    <source>
        <dbReference type="ARBA" id="ARBA00001974"/>
    </source>
</evidence>
<reference evidence="11 12" key="1">
    <citation type="journal article" date="2011" name="PLoS Pathog.">
        <title>Endophytic Life Strategies Decoded by Genome and Transcriptome Analyses of the Mutualistic Root Symbiont Piriformospora indica.</title>
        <authorList>
            <person name="Zuccaro A."/>
            <person name="Lahrmann U."/>
            <person name="Guldener U."/>
            <person name="Langen G."/>
            <person name="Pfiffi S."/>
            <person name="Biedenkopf D."/>
            <person name="Wong P."/>
            <person name="Samans B."/>
            <person name="Grimm C."/>
            <person name="Basiewicz M."/>
            <person name="Murat C."/>
            <person name="Martin F."/>
            <person name="Kogel K.H."/>
        </authorList>
    </citation>
    <scope>NUCLEOTIDE SEQUENCE [LARGE SCALE GENOMIC DNA]</scope>
    <source>
        <strain evidence="11 12">DSM 11827</strain>
    </source>
</reference>
<name>G4TPB8_SERID</name>
<dbReference type="OrthoDB" id="6029at2759"/>
<dbReference type="STRING" id="1109443.G4TPB8"/>
<dbReference type="GO" id="GO:0016651">
    <property type="term" value="F:oxidoreductase activity, acting on NAD(P)H"/>
    <property type="evidence" value="ECO:0007669"/>
    <property type="project" value="TreeGrafter"/>
</dbReference>
<dbReference type="FunCoup" id="G4TPB8">
    <property type="interactions" value="275"/>
</dbReference>
<dbReference type="GO" id="GO:0046872">
    <property type="term" value="F:metal ion binding"/>
    <property type="evidence" value="ECO:0007669"/>
    <property type="project" value="UniProtKB-KW"/>
</dbReference>
<dbReference type="Pfam" id="PF00355">
    <property type="entry name" value="Rieske"/>
    <property type="match status" value="1"/>
</dbReference>
<evidence type="ECO:0000259" key="10">
    <source>
        <dbReference type="PROSITE" id="PS51296"/>
    </source>
</evidence>
<dbReference type="GO" id="GO:0051537">
    <property type="term" value="F:2 iron, 2 sulfur cluster binding"/>
    <property type="evidence" value="ECO:0007669"/>
    <property type="project" value="UniProtKB-KW"/>
</dbReference>
<evidence type="ECO:0000256" key="2">
    <source>
        <dbReference type="ARBA" id="ARBA00006442"/>
    </source>
</evidence>
<organism evidence="11 12">
    <name type="scientific">Serendipita indica (strain DSM 11827)</name>
    <name type="common">Root endophyte fungus</name>
    <name type="synonym">Piriformospora indica</name>
    <dbReference type="NCBI Taxonomy" id="1109443"/>
    <lineage>
        <taxon>Eukaryota</taxon>
        <taxon>Fungi</taxon>
        <taxon>Dikarya</taxon>
        <taxon>Basidiomycota</taxon>
        <taxon>Agaricomycotina</taxon>
        <taxon>Agaricomycetes</taxon>
        <taxon>Sebacinales</taxon>
        <taxon>Serendipitaceae</taxon>
        <taxon>Serendipita</taxon>
    </lineage>
</organism>
<evidence type="ECO:0000256" key="3">
    <source>
        <dbReference type="ARBA" id="ARBA00022630"/>
    </source>
</evidence>
<dbReference type="SUPFAM" id="SSF51905">
    <property type="entry name" value="FAD/NAD(P)-binding domain"/>
    <property type="match status" value="1"/>
</dbReference>
<evidence type="ECO:0000313" key="11">
    <source>
        <dbReference type="EMBL" id="CCA73161.1"/>
    </source>
</evidence>
<evidence type="ECO:0000256" key="9">
    <source>
        <dbReference type="ARBA" id="ARBA00023014"/>
    </source>
</evidence>
<dbReference type="Gene3D" id="2.102.10.10">
    <property type="entry name" value="Rieske [2Fe-2S] iron-sulphur domain"/>
    <property type="match status" value="1"/>
</dbReference>
<dbReference type="InterPro" id="IPR036922">
    <property type="entry name" value="Rieske_2Fe-2S_sf"/>
</dbReference>
<dbReference type="eggNOG" id="KOG1336">
    <property type="taxonomic scope" value="Eukaryota"/>
</dbReference>
<dbReference type="AlphaFoldDB" id="G4TPB8"/>
<comment type="cofactor">
    <cofactor evidence="1">
        <name>FAD</name>
        <dbReference type="ChEBI" id="CHEBI:57692"/>
    </cofactor>
</comment>
<dbReference type="PANTHER" id="PTHR43557">
    <property type="entry name" value="APOPTOSIS-INDUCING FACTOR 1"/>
    <property type="match status" value="1"/>
</dbReference>
<dbReference type="PANTHER" id="PTHR43557:SF2">
    <property type="entry name" value="RIESKE DOMAIN-CONTAINING PROTEIN-RELATED"/>
    <property type="match status" value="1"/>
</dbReference>
<evidence type="ECO:0000256" key="8">
    <source>
        <dbReference type="ARBA" id="ARBA00023004"/>
    </source>
</evidence>
<comment type="caution">
    <text evidence="11">The sequence shown here is derived from an EMBL/GenBank/DDBJ whole genome shotgun (WGS) entry which is preliminary data.</text>
</comment>
<evidence type="ECO:0000256" key="4">
    <source>
        <dbReference type="ARBA" id="ARBA00022714"/>
    </source>
</evidence>
<dbReference type="CDD" id="cd03478">
    <property type="entry name" value="Rieske_AIFL_N"/>
    <property type="match status" value="1"/>
</dbReference>
<sequence>MSTKTLPVLDANQLADGQMKEVAFDDGKVLVARLGDKVVSTSAYCTHYGAPLAKGVLSADGRITCPWHGACFNACTGDIEDAPAFFGIHSFPAKVEDGKIHVTADPKFTKKDDNLVRQATIPEKLNLQESTGVVIIGGGSGALHTIESLRENGYTEPITVISKESYVPIDRTKLSKALPTQVSKVQLRTPEELRDRYGVSFKTNATATSVDTGSKIVKYTTQSDTTELTLPYTTLVLAVGALPRRLPIPNADLSNVFTLRFLEDAQKIDQACKTGTRLVVIGTSFISMEVANTLAKKVSSVHMIGMESTPFEMIMGKEVGEGLKEVLGKGITFHMEASVDSITASSANPPLATGVKLKDGTVLEADVIILGVGVAPATQFLANGNSGIKLEKDGGIVVDEYLRVPGVENVFAIGDIAMFPQTENRSPRRIEHWNVAGNHGRAVGRTIAGKGHPFSKIPIFWSAQGLRYCGLGGKSNYDDIFIKGNPKEGKFVAWYFKDGKVTAVASMGSDPVVMKSSELMRLGIMPSAEEIKNGADVLQIDISSSKAKETVEKLKSW</sequence>
<dbReference type="OMA" id="PRCTHYG"/>